<evidence type="ECO:0000313" key="2">
    <source>
        <dbReference type="Proteomes" id="UP000077701"/>
    </source>
</evidence>
<reference evidence="2" key="2">
    <citation type="submission" date="2016-04" db="EMBL/GenBank/DDBJ databases">
        <title>Planomonospora sphaerica JCM9374 whole genome shotgun sequence.</title>
        <authorList>
            <person name="Suzuki T."/>
            <person name="Dohra H."/>
            <person name="Kodani S."/>
        </authorList>
    </citation>
    <scope>NUCLEOTIDE SEQUENCE [LARGE SCALE GENOMIC DNA]</scope>
    <source>
        <strain evidence="2">JCM 9374</strain>
    </source>
</reference>
<sequence length="186" mass="19105">MADRVLPARPALRSEARTLEGVEMILVSACLMGRKVRYDGAAKTSGDAVLARWRQEGRLVPFCPEVSGGLPVPRPAAEISGGAGGAAVLAGAARVLATDGTDVTGEFLAGARAALAAARSAGARIAILKEGSPSCGSLTVYDGTFRGRLLPGRGVTTALLEEHGVAVFGEDRIAEADVRLRELEGP</sequence>
<comment type="caution">
    <text evidence="1">The sequence shown here is derived from an EMBL/GenBank/DDBJ whole genome shotgun (WGS) entry which is preliminary data.</text>
</comment>
<dbReference type="Proteomes" id="UP000077701">
    <property type="component" value="Unassembled WGS sequence"/>
</dbReference>
<dbReference type="InterPro" id="IPR007553">
    <property type="entry name" value="2-thiour_desulf"/>
</dbReference>
<gene>
    <name evidence="1" type="ORF">PS9374_04060</name>
</gene>
<name>A0A161LPV2_9ACTN</name>
<dbReference type="Pfam" id="PF04463">
    <property type="entry name" value="2-thiour_desulf"/>
    <property type="match status" value="1"/>
</dbReference>
<dbReference type="EMBL" id="BDCX01000009">
    <property type="protein sequence ID" value="GAT68396.1"/>
    <property type="molecule type" value="Genomic_DNA"/>
</dbReference>
<dbReference type="AlphaFoldDB" id="A0A161LPV2"/>
<dbReference type="STRING" id="161355.PS9374_04060"/>
<keyword evidence="2" id="KW-1185">Reference proteome</keyword>
<accession>A0A161LPV2</accession>
<protein>
    <submittedName>
        <fullName evidence="1">Purine-nucleoside phosphorylase</fullName>
    </submittedName>
</protein>
<dbReference type="PANTHER" id="PTHR30087">
    <property type="entry name" value="INNER MEMBRANE PROTEIN"/>
    <property type="match status" value="1"/>
</dbReference>
<proteinExistence type="predicted"/>
<organism evidence="1 2">
    <name type="scientific">Planomonospora sphaerica</name>
    <dbReference type="NCBI Taxonomy" id="161355"/>
    <lineage>
        <taxon>Bacteria</taxon>
        <taxon>Bacillati</taxon>
        <taxon>Actinomycetota</taxon>
        <taxon>Actinomycetes</taxon>
        <taxon>Streptosporangiales</taxon>
        <taxon>Streptosporangiaceae</taxon>
        <taxon>Planomonospora</taxon>
    </lineage>
</organism>
<evidence type="ECO:0000313" key="1">
    <source>
        <dbReference type="EMBL" id="GAT68396.1"/>
    </source>
</evidence>
<dbReference type="PANTHER" id="PTHR30087:SF1">
    <property type="entry name" value="HYPOTHETICAL CYTOSOLIC PROTEIN"/>
    <property type="match status" value="1"/>
</dbReference>
<reference evidence="1 2" key="1">
    <citation type="journal article" date="2016" name="Genome Announc.">
        <title>Draft Genome Sequence of Planomonospora sphaerica JCM9374, a Rare Actinomycete.</title>
        <authorList>
            <person name="Dohra H."/>
            <person name="Suzuki T."/>
            <person name="Inoue Y."/>
            <person name="Kodani S."/>
        </authorList>
    </citation>
    <scope>NUCLEOTIDE SEQUENCE [LARGE SCALE GENOMIC DNA]</scope>
    <source>
        <strain evidence="1 2">JCM 9374</strain>
    </source>
</reference>